<dbReference type="Proteomes" id="UP001422759">
    <property type="component" value="Unassembled WGS sequence"/>
</dbReference>
<evidence type="ECO:0000313" key="4">
    <source>
        <dbReference type="Proteomes" id="UP001422759"/>
    </source>
</evidence>
<reference evidence="4" key="1">
    <citation type="journal article" date="2019" name="Int. J. Syst. Evol. Microbiol.">
        <title>The Global Catalogue of Microorganisms (GCM) 10K type strain sequencing project: providing services to taxonomists for standard genome sequencing and annotation.</title>
        <authorList>
            <consortium name="The Broad Institute Genomics Platform"/>
            <consortium name="The Broad Institute Genome Sequencing Center for Infectious Disease"/>
            <person name="Wu L."/>
            <person name="Ma J."/>
        </authorList>
    </citation>
    <scope>NUCLEOTIDE SEQUENCE [LARGE SCALE GENOMIC DNA]</scope>
    <source>
        <strain evidence="4">JCM 14560</strain>
    </source>
</reference>
<sequence>MAFLRLLGWTGFLIGNGFMLYGCQADTMAQSDIYGLGTVVVGVSVLVFRAANSIERRDGRRTAAARALAVEAEEQRRARLAKEAAERTRAPERPTPGAGDTGEDGLRA</sequence>
<accession>A0ABP5LJT4</accession>
<gene>
    <name evidence="3" type="ORF">GCM10009760_40890</name>
</gene>
<evidence type="ECO:0000256" key="1">
    <source>
        <dbReference type="SAM" id="MobiDB-lite"/>
    </source>
</evidence>
<dbReference type="EMBL" id="BAAANT010000024">
    <property type="protein sequence ID" value="GAA2148619.1"/>
    <property type="molecule type" value="Genomic_DNA"/>
</dbReference>
<name>A0ABP5LJT4_9ACTN</name>
<protein>
    <submittedName>
        <fullName evidence="3">Uncharacterized protein</fullName>
    </submittedName>
</protein>
<keyword evidence="2" id="KW-0812">Transmembrane</keyword>
<keyword evidence="2" id="KW-1133">Transmembrane helix</keyword>
<dbReference type="RefSeq" id="WP_344467113.1">
    <property type="nucleotide sequence ID" value="NZ_BAAANT010000024.1"/>
</dbReference>
<comment type="caution">
    <text evidence="3">The sequence shown here is derived from an EMBL/GenBank/DDBJ whole genome shotgun (WGS) entry which is preliminary data.</text>
</comment>
<feature type="region of interest" description="Disordered" evidence="1">
    <location>
        <begin position="79"/>
        <end position="108"/>
    </location>
</feature>
<dbReference type="PROSITE" id="PS51257">
    <property type="entry name" value="PROKAR_LIPOPROTEIN"/>
    <property type="match status" value="1"/>
</dbReference>
<feature type="compositionally biased region" description="Basic and acidic residues" evidence="1">
    <location>
        <begin position="79"/>
        <end position="92"/>
    </location>
</feature>
<evidence type="ECO:0000313" key="3">
    <source>
        <dbReference type="EMBL" id="GAA2148619.1"/>
    </source>
</evidence>
<evidence type="ECO:0000256" key="2">
    <source>
        <dbReference type="SAM" id="Phobius"/>
    </source>
</evidence>
<keyword evidence="2" id="KW-0472">Membrane</keyword>
<keyword evidence="4" id="KW-1185">Reference proteome</keyword>
<feature type="transmembrane region" description="Helical" evidence="2">
    <location>
        <begin position="35"/>
        <end position="51"/>
    </location>
</feature>
<proteinExistence type="predicted"/>
<organism evidence="3 4">
    <name type="scientific">Kitasatospora kazusensis</name>
    <dbReference type="NCBI Taxonomy" id="407974"/>
    <lineage>
        <taxon>Bacteria</taxon>
        <taxon>Bacillati</taxon>
        <taxon>Actinomycetota</taxon>
        <taxon>Actinomycetes</taxon>
        <taxon>Kitasatosporales</taxon>
        <taxon>Streptomycetaceae</taxon>
        <taxon>Kitasatospora</taxon>
    </lineage>
</organism>